<name>A0A841GI23_9BACT</name>
<dbReference type="AlphaFoldDB" id="A0A841GI23"/>
<evidence type="ECO:0000313" key="2">
    <source>
        <dbReference type="EMBL" id="MBB6063282.1"/>
    </source>
</evidence>
<protein>
    <submittedName>
        <fullName evidence="2">DegV family protein with EDD domain</fullName>
    </submittedName>
</protein>
<dbReference type="Gene3D" id="3.30.1180.10">
    <property type="match status" value="1"/>
</dbReference>
<accession>A0A841GI23</accession>
<reference evidence="2 3" key="1">
    <citation type="submission" date="2020-08" db="EMBL/GenBank/DDBJ databases">
        <title>Genomic Encyclopedia of Type Strains, Phase IV (KMG-IV): sequencing the most valuable type-strain genomes for metagenomic binning, comparative biology and taxonomic classification.</title>
        <authorList>
            <person name="Goeker M."/>
        </authorList>
    </citation>
    <scope>NUCLEOTIDE SEQUENCE [LARGE SCALE GENOMIC DNA]</scope>
    <source>
        <strain evidence="2 3">DSM 13481</strain>
    </source>
</reference>
<dbReference type="Gene3D" id="3.40.50.10170">
    <property type="match status" value="1"/>
</dbReference>
<proteinExistence type="predicted"/>
<dbReference type="EMBL" id="JACHEX010000005">
    <property type="protein sequence ID" value="MBB6063282.1"/>
    <property type="molecule type" value="Genomic_DNA"/>
</dbReference>
<comment type="caution">
    <text evidence="2">The sequence shown here is derived from an EMBL/GenBank/DDBJ whole genome shotgun (WGS) entry which is preliminary data.</text>
</comment>
<dbReference type="PANTHER" id="PTHR33434:SF2">
    <property type="entry name" value="FATTY ACID-BINDING PROTEIN TM_1468"/>
    <property type="match status" value="1"/>
</dbReference>
<dbReference type="PROSITE" id="PS51482">
    <property type="entry name" value="DEGV"/>
    <property type="match status" value="1"/>
</dbReference>
<dbReference type="NCBIfam" id="TIGR00762">
    <property type="entry name" value="DegV"/>
    <property type="match status" value="1"/>
</dbReference>
<evidence type="ECO:0000313" key="3">
    <source>
        <dbReference type="Proteomes" id="UP000555828"/>
    </source>
</evidence>
<dbReference type="InterPro" id="IPR050270">
    <property type="entry name" value="DegV_domain_contain"/>
</dbReference>
<dbReference type="Pfam" id="PF02645">
    <property type="entry name" value="DegV"/>
    <property type="match status" value="1"/>
</dbReference>
<gene>
    <name evidence="2" type="ORF">HNP65_001746</name>
</gene>
<keyword evidence="1" id="KW-0446">Lipid-binding</keyword>
<dbReference type="GO" id="GO:0008289">
    <property type="term" value="F:lipid binding"/>
    <property type="evidence" value="ECO:0007669"/>
    <property type="project" value="UniProtKB-KW"/>
</dbReference>
<keyword evidence="3" id="KW-1185">Reference proteome</keyword>
<dbReference type="SUPFAM" id="SSF82549">
    <property type="entry name" value="DAK1/DegV-like"/>
    <property type="match status" value="1"/>
</dbReference>
<dbReference type="InterPro" id="IPR003797">
    <property type="entry name" value="DegV"/>
</dbReference>
<dbReference type="InterPro" id="IPR043168">
    <property type="entry name" value="DegV_C"/>
</dbReference>
<dbReference type="PANTHER" id="PTHR33434">
    <property type="entry name" value="DEGV DOMAIN-CONTAINING PROTEIN DR_1986-RELATED"/>
    <property type="match status" value="1"/>
</dbReference>
<organism evidence="2 3">
    <name type="scientific">Thermosipho japonicus</name>
    <dbReference type="NCBI Taxonomy" id="90323"/>
    <lineage>
        <taxon>Bacteria</taxon>
        <taxon>Thermotogati</taxon>
        <taxon>Thermotogota</taxon>
        <taxon>Thermotogae</taxon>
        <taxon>Thermotogales</taxon>
        <taxon>Fervidobacteriaceae</taxon>
        <taxon>Thermosipho</taxon>
    </lineage>
</organism>
<dbReference type="RefSeq" id="WP_184619867.1">
    <property type="nucleotide sequence ID" value="NZ_JACHEX010000005.1"/>
</dbReference>
<dbReference type="Proteomes" id="UP000555828">
    <property type="component" value="Unassembled WGS sequence"/>
</dbReference>
<sequence length="288" mass="32595">MKTKVIVDSTSDIPASWIEKYDIDIVPLYVNWTDGSSEPDNVRDEESLKEFYERLSKAEELPKTSQPSILDFQNAYKRAIEDGYDSILVLTISTKMSGTFNSARLAAQSFDIPIEVIDTRMASSIISNMARYARELLDSGMSLEEVAQKVREERENKRFHAIFFVSDFDFLAKGGRVSKFTGFVGNLLKIKVGIYINEEGEMIPFDKARGYKKAYSMILSKMEEEGIKIGQKIGLIGIHCNGKEHIDEMLKLIKERYEVVYFDYSSTGKVISTHVGIGMAGFGIEIIR</sequence>
<evidence type="ECO:0000256" key="1">
    <source>
        <dbReference type="ARBA" id="ARBA00023121"/>
    </source>
</evidence>